<keyword evidence="1" id="KW-0732">Signal</keyword>
<dbReference type="EMBL" id="FLYE01000023">
    <property type="protein sequence ID" value="SCA56819.1"/>
    <property type="molecule type" value="Genomic_DNA"/>
</dbReference>
<feature type="signal peptide" evidence="1">
    <location>
        <begin position="1"/>
        <end position="20"/>
    </location>
</feature>
<protein>
    <submittedName>
        <fullName evidence="2">Uncharacterized protein</fullName>
    </submittedName>
</protein>
<reference evidence="2 3" key="1">
    <citation type="submission" date="2016-07" db="EMBL/GenBank/DDBJ databases">
        <authorList>
            <person name="Lefevre C.T."/>
        </authorList>
    </citation>
    <scope>NUCLEOTIDE SEQUENCE [LARGE SCALE GENOMIC DNA]</scope>
    <source>
        <strain evidence="2">PR1</strain>
    </source>
</reference>
<dbReference type="STRING" id="1867952.MTBPR1_30189"/>
<evidence type="ECO:0000313" key="3">
    <source>
        <dbReference type="Proteomes" id="UP000231658"/>
    </source>
</evidence>
<dbReference type="RefSeq" id="WP_126465166.1">
    <property type="nucleotide sequence ID" value="NZ_FLYE01000023.1"/>
</dbReference>
<accession>A0A1C3RHR6</accession>
<dbReference type="AlphaFoldDB" id="A0A1C3RHR6"/>
<proteinExistence type="predicted"/>
<name>A0A1C3RHR6_9PROT</name>
<keyword evidence="3" id="KW-1185">Reference proteome</keyword>
<feature type="chain" id="PRO_5008680749" evidence="1">
    <location>
        <begin position="21"/>
        <end position="280"/>
    </location>
</feature>
<evidence type="ECO:0000256" key="1">
    <source>
        <dbReference type="SAM" id="SignalP"/>
    </source>
</evidence>
<gene>
    <name evidence="2" type="ORF">MTBPR1_30189</name>
</gene>
<organism evidence="2 3">
    <name type="scientific">Candidatus Terasakiella magnetica</name>
    <dbReference type="NCBI Taxonomy" id="1867952"/>
    <lineage>
        <taxon>Bacteria</taxon>
        <taxon>Pseudomonadati</taxon>
        <taxon>Pseudomonadota</taxon>
        <taxon>Alphaproteobacteria</taxon>
        <taxon>Rhodospirillales</taxon>
        <taxon>Terasakiellaceae</taxon>
        <taxon>Terasakiella</taxon>
    </lineage>
</organism>
<dbReference type="Proteomes" id="UP000231658">
    <property type="component" value="Unassembled WGS sequence"/>
</dbReference>
<sequence length="280" mass="30521">MRRSLLTAVFAMCLASQSWALDGWVEASDDATTNWSQGYVEASAQGTSRYMGNRVQEELMAKQAARTTAQARLLEIIKGIRLTGLTTIGTHGAGDTRAATRIKGTLRGARAIDEKITWHKDSSSRRGEVVMAEVTMRVCISPACQDTKQNLTNASLDLKPTAPQTTPKAPASTSRYSAVIIDLEQAMYLPALAPQVINEKQEMVYSQDSVDPAAVMEKGLIHYSKSVEKAKTLEITGENPLVVSALRISKDNQIVLSNKDAQMMRPLEAVKQGRLIVALD</sequence>
<dbReference type="OrthoDB" id="8443135at2"/>
<evidence type="ECO:0000313" key="2">
    <source>
        <dbReference type="EMBL" id="SCA56819.1"/>
    </source>
</evidence>